<proteinExistence type="predicted"/>
<dbReference type="InterPro" id="IPR001036">
    <property type="entry name" value="Acrflvin-R"/>
</dbReference>
<feature type="transmembrane region" description="Helical" evidence="7">
    <location>
        <begin position="20"/>
        <end position="37"/>
    </location>
</feature>
<dbReference type="GO" id="GO:0022857">
    <property type="term" value="F:transmembrane transporter activity"/>
    <property type="evidence" value="ECO:0007669"/>
    <property type="project" value="InterPro"/>
</dbReference>
<dbReference type="InterPro" id="IPR000731">
    <property type="entry name" value="SSD"/>
</dbReference>
<keyword evidence="4 7" id="KW-1133">Transmembrane helix</keyword>
<evidence type="ECO:0000256" key="5">
    <source>
        <dbReference type="ARBA" id="ARBA00023136"/>
    </source>
</evidence>
<feature type="transmembrane region" description="Helical" evidence="7">
    <location>
        <begin position="597"/>
        <end position="618"/>
    </location>
</feature>
<feature type="transmembrane region" description="Helical" evidence="7">
    <location>
        <begin position="559"/>
        <end position="577"/>
    </location>
</feature>
<keyword evidence="2" id="KW-1003">Cell membrane</keyword>
<dbReference type="SUPFAM" id="SSF82866">
    <property type="entry name" value="Multidrug efflux transporter AcrB transmembrane domain"/>
    <property type="match status" value="2"/>
</dbReference>
<evidence type="ECO:0000313" key="9">
    <source>
        <dbReference type="EMBL" id="AXE37338.1"/>
    </source>
</evidence>
<dbReference type="PANTHER" id="PTHR33406:SF13">
    <property type="entry name" value="MEMBRANE PROTEIN YDFJ"/>
    <property type="match status" value="1"/>
</dbReference>
<dbReference type="InterPro" id="IPR004869">
    <property type="entry name" value="MMPL_dom"/>
</dbReference>
<dbReference type="PANTHER" id="PTHR33406">
    <property type="entry name" value="MEMBRANE PROTEIN MJ1562-RELATED"/>
    <property type="match status" value="1"/>
</dbReference>
<feature type="transmembrane region" description="Helical" evidence="7">
    <location>
        <begin position="361"/>
        <end position="389"/>
    </location>
</feature>
<dbReference type="PRINTS" id="PR00702">
    <property type="entry name" value="ACRIFLAVINRP"/>
</dbReference>
<comment type="subcellular location">
    <subcellularLocation>
        <location evidence="1">Cell membrane</location>
        <topology evidence="1">Multi-pass membrane protein</topology>
    </subcellularLocation>
</comment>
<evidence type="ECO:0000256" key="6">
    <source>
        <dbReference type="SAM" id="MobiDB-lite"/>
    </source>
</evidence>
<dbReference type="EMBL" id="CP025198">
    <property type="protein sequence ID" value="AXE37338.1"/>
    <property type="molecule type" value="Genomic_DNA"/>
</dbReference>
<feature type="transmembrane region" description="Helical" evidence="7">
    <location>
        <begin position="311"/>
        <end position="340"/>
    </location>
</feature>
<dbReference type="Proteomes" id="UP000251995">
    <property type="component" value="Chromosome"/>
</dbReference>
<feature type="region of interest" description="Disordered" evidence="6">
    <location>
        <begin position="900"/>
        <end position="951"/>
    </location>
</feature>
<dbReference type="PROSITE" id="PS50156">
    <property type="entry name" value="SSD"/>
    <property type="match status" value="1"/>
</dbReference>
<evidence type="ECO:0000256" key="4">
    <source>
        <dbReference type="ARBA" id="ARBA00022989"/>
    </source>
</evidence>
<feature type="compositionally biased region" description="Low complexity" evidence="6">
    <location>
        <begin position="904"/>
        <end position="935"/>
    </location>
</feature>
<evidence type="ECO:0000313" key="10">
    <source>
        <dbReference type="Proteomes" id="UP000251995"/>
    </source>
</evidence>
<keyword evidence="10" id="KW-1185">Reference proteome</keyword>
<dbReference type="AlphaFoldDB" id="A0A344UPZ0"/>
<protein>
    <submittedName>
        <fullName evidence="9">Membrane protein YdfJ</fullName>
    </submittedName>
</protein>
<dbReference type="KEGG" id="acij:JS278_00141"/>
<gene>
    <name evidence="9" type="primary">ydfJ</name>
    <name evidence="9" type="ORF">JS278_00141</name>
</gene>
<dbReference type="Gene3D" id="1.20.1640.10">
    <property type="entry name" value="Multidrug efflux transporter AcrB transmembrane domain"/>
    <property type="match status" value="2"/>
</dbReference>
<evidence type="ECO:0000256" key="1">
    <source>
        <dbReference type="ARBA" id="ARBA00004651"/>
    </source>
</evidence>
<dbReference type="OrthoDB" id="7051771at2"/>
<evidence type="ECO:0000259" key="8">
    <source>
        <dbReference type="PROSITE" id="PS50156"/>
    </source>
</evidence>
<feature type="transmembrane region" description="Helical" evidence="7">
    <location>
        <begin position="212"/>
        <end position="230"/>
    </location>
</feature>
<evidence type="ECO:0000256" key="3">
    <source>
        <dbReference type="ARBA" id="ARBA00022692"/>
    </source>
</evidence>
<dbReference type="InterPro" id="IPR050545">
    <property type="entry name" value="Mycobact_MmpL"/>
</dbReference>
<feature type="domain" description="SSD" evidence="8">
    <location>
        <begin position="187"/>
        <end position="334"/>
    </location>
</feature>
<dbReference type="GO" id="GO:0005886">
    <property type="term" value="C:plasma membrane"/>
    <property type="evidence" value="ECO:0007669"/>
    <property type="project" value="UniProtKB-SubCell"/>
</dbReference>
<feature type="transmembrane region" description="Helical" evidence="7">
    <location>
        <begin position="236"/>
        <end position="256"/>
    </location>
</feature>
<sequence>MSSFLHDLSAWCFRRGKTVIGLWLAVLVALGALTLGFKGSFDDSFTIPGAPSQTAMDHMKATFPEAADLMANVVVTVPDGASVESAVNRPKIEQGVKNLEKLDFVKSATSPWGDYVDGMVSSDKSAAVIQVDVGDMTSLSFPSSDKQALQDAGKKIQESMPAGTTVDVGGQAFGATLPTLGITEAFGVIVALVVLFITLGSLIAAGMPILTALIGVGISACLILLLANFTDVNSTTPMLAVMLGLAVGIDYALFILSRHRDQLAEGVDPQTSATRSVATSGSAVIFAGATVIIALVGLSIAGIPFLTVMGIFAAIGVALAVIIALTMLPAFMGLMGARMAPRRRRAGKRRKKPARESRGGVFGWWVRVVTKVPLLTVLIVVVGVGSLAIPMKDLHLSLPSAAEDAAGTPSRDTYDTLTKKFGEGFNGPIIVTADIVNSDDPMGVIKGLKKDIEALPGVKQVPTALPNQNADTAMIQVIPTTGPSDEATSELVNRLRDQQSKWSDEYDVDTGVTGQTAIQIDVSDQLGSALVPFGIFVVGLCLVLLTVVFRSIAVPVKAVVGYLLSAGSALGVSQLVFNRGIGLSIINMDSAVPIISFMPICVMGILFGLAMDYEVFLVSRMRESYTHGMDAKGAVVDGFIHSGKVVTAAAVIMFSVFAFFIPEGMNALREIALALAVGILVDAFLVRMTFVPAVLTLLGDKAWWVPKWLDAHMPVLDIEGEAVAREAKLSEWPTASHTEAVHGEKLSVHGLFSDVDAHVEPGEVQAVVGPAGPVTGLLLALSGRLTLDSGTCRSAGELLPDRAAKVRRLVSFVDAAEADGLADRLRQALRPESRMVVVDHADRIVEPDDRAALTRLCENARNRATTGVLLGAQRARRLDWARPDGFGELVASEAPYQGVPAMGEAAPQTEPAASTPAPSQPAALHSAAATASDEAVGPHPRTVDPSTEGTR</sequence>
<feature type="transmembrane region" description="Helical" evidence="7">
    <location>
        <begin position="639"/>
        <end position="661"/>
    </location>
</feature>
<dbReference type="RefSeq" id="WP_114043504.1">
    <property type="nucleotide sequence ID" value="NZ_CP025198.1"/>
</dbReference>
<organism evidence="9 10">
    <name type="scientific">Acidipropionibacterium virtanenii</name>
    <dbReference type="NCBI Taxonomy" id="2057246"/>
    <lineage>
        <taxon>Bacteria</taxon>
        <taxon>Bacillati</taxon>
        <taxon>Actinomycetota</taxon>
        <taxon>Actinomycetes</taxon>
        <taxon>Propionibacteriales</taxon>
        <taxon>Propionibacteriaceae</taxon>
        <taxon>Acidipropionibacterium</taxon>
    </lineage>
</organism>
<keyword evidence="3 7" id="KW-0812">Transmembrane</keyword>
<feature type="transmembrane region" description="Helical" evidence="7">
    <location>
        <begin position="673"/>
        <end position="698"/>
    </location>
</feature>
<feature type="transmembrane region" description="Helical" evidence="7">
    <location>
        <begin position="529"/>
        <end position="552"/>
    </location>
</feature>
<accession>A0A344UPZ0</accession>
<dbReference type="Pfam" id="PF03176">
    <property type="entry name" value="MMPL"/>
    <property type="match status" value="2"/>
</dbReference>
<reference evidence="9 10" key="1">
    <citation type="submission" date="2017-12" db="EMBL/GenBank/DDBJ databases">
        <title>The whole genome sequence of the Acidipropionibacterium virtanenii sp. nov. type strain JS278.</title>
        <authorList>
            <person name="Laine P."/>
            <person name="Deptula P."/>
            <person name="Varmanen P."/>
            <person name="Auvinen P."/>
        </authorList>
    </citation>
    <scope>NUCLEOTIDE SEQUENCE [LARGE SCALE GENOMIC DNA]</scope>
    <source>
        <strain evidence="9 10">JS278</strain>
    </source>
</reference>
<name>A0A344UPZ0_9ACTN</name>
<evidence type="ECO:0000256" key="2">
    <source>
        <dbReference type="ARBA" id="ARBA00022475"/>
    </source>
</evidence>
<feature type="transmembrane region" description="Helical" evidence="7">
    <location>
        <begin position="277"/>
        <end position="305"/>
    </location>
</feature>
<feature type="transmembrane region" description="Helical" evidence="7">
    <location>
        <begin position="185"/>
        <end position="205"/>
    </location>
</feature>
<keyword evidence="5 7" id="KW-0472">Membrane</keyword>
<evidence type="ECO:0000256" key="7">
    <source>
        <dbReference type="SAM" id="Phobius"/>
    </source>
</evidence>